<sequence length="290" mass="30950">MDSDCVVKNDRYSTVVQDPYLYPAAHPGTYTAFFVVGIGMWLIVLVLLFVPVSAPPKLRRALTAAFLLRGIGYIVEGVAHITFNQGDGLGLALAGRAVVIVSLFLWLALSTGIGEVLLEGSHVLWLTSWVISFLFLPVALTLLFLFSQHSTIVGTSAAGVVDLYWASIWCGVASTSWIRGGTGNAYATAMLTLAASGSIFLAATENLCGPPAHASCYEGCFMNAGGWYSLLGCGLCLLGHLFAVGFWLLDPVPMDVPWPPTTWEHFFTRKAVSPSGNGHPAPTPMPGFHA</sequence>
<dbReference type="AlphaFoldDB" id="A0A812QF99"/>
<evidence type="ECO:0000313" key="3">
    <source>
        <dbReference type="Proteomes" id="UP000604046"/>
    </source>
</evidence>
<proteinExistence type="predicted"/>
<feature type="transmembrane region" description="Helical" evidence="1">
    <location>
        <begin position="123"/>
        <end position="146"/>
    </location>
</feature>
<reference evidence="2" key="1">
    <citation type="submission" date="2021-02" db="EMBL/GenBank/DDBJ databases">
        <authorList>
            <person name="Dougan E. K."/>
            <person name="Rhodes N."/>
            <person name="Thang M."/>
            <person name="Chan C."/>
        </authorList>
    </citation>
    <scope>NUCLEOTIDE SEQUENCE</scope>
</reference>
<keyword evidence="3" id="KW-1185">Reference proteome</keyword>
<gene>
    <name evidence="2" type="ORF">SNAT2548_LOCUS20995</name>
</gene>
<keyword evidence="1" id="KW-1133">Transmembrane helix</keyword>
<evidence type="ECO:0008006" key="4">
    <source>
        <dbReference type="Google" id="ProtNLM"/>
    </source>
</evidence>
<accession>A0A812QF99</accession>
<comment type="caution">
    <text evidence="2">The sequence shown here is derived from an EMBL/GenBank/DDBJ whole genome shotgun (WGS) entry which is preliminary data.</text>
</comment>
<dbReference type="OrthoDB" id="416519at2759"/>
<feature type="transmembrane region" description="Helical" evidence="1">
    <location>
        <begin position="152"/>
        <end position="172"/>
    </location>
</feature>
<dbReference type="EMBL" id="CAJNDS010002232">
    <property type="protein sequence ID" value="CAE7384872.1"/>
    <property type="molecule type" value="Genomic_DNA"/>
</dbReference>
<organism evidence="2 3">
    <name type="scientific">Symbiodinium natans</name>
    <dbReference type="NCBI Taxonomy" id="878477"/>
    <lineage>
        <taxon>Eukaryota</taxon>
        <taxon>Sar</taxon>
        <taxon>Alveolata</taxon>
        <taxon>Dinophyceae</taxon>
        <taxon>Suessiales</taxon>
        <taxon>Symbiodiniaceae</taxon>
        <taxon>Symbiodinium</taxon>
    </lineage>
</organism>
<evidence type="ECO:0000256" key="1">
    <source>
        <dbReference type="SAM" id="Phobius"/>
    </source>
</evidence>
<feature type="transmembrane region" description="Helical" evidence="1">
    <location>
        <begin position="30"/>
        <end position="50"/>
    </location>
</feature>
<feature type="transmembrane region" description="Helical" evidence="1">
    <location>
        <begin position="227"/>
        <end position="249"/>
    </location>
</feature>
<evidence type="ECO:0000313" key="2">
    <source>
        <dbReference type="EMBL" id="CAE7384872.1"/>
    </source>
</evidence>
<name>A0A812QF99_9DINO</name>
<feature type="transmembrane region" description="Helical" evidence="1">
    <location>
        <begin position="184"/>
        <end position="203"/>
    </location>
</feature>
<dbReference type="Proteomes" id="UP000604046">
    <property type="component" value="Unassembled WGS sequence"/>
</dbReference>
<feature type="transmembrane region" description="Helical" evidence="1">
    <location>
        <begin position="89"/>
        <end position="111"/>
    </location>
</feature>
<protein>
    <recommendedName>
        <fullName evidence="4">Transmembrane protein</fullName>
    </recommendedName>
</protein>
<keyword evidence="1" id="KW-0472">Membrane</keyword>
<keyword evidence="1" id="KW-0812">Transmembrane</keyword>